<protein>
    <submittedName>
        <fullName evidence="2">Uncharacterized protein</fullName>
    </submittedName>
</protein>
<reference evidence="2" key="1">
    <citation type="journal article" date="2023" name="bioRxiv">
        <title>Improved chromosome-level genome assembly for marigold (Tagetes erecta).</title>
        <authorList>
            <person name="Jiang F."/>
            <person name="Yuan L."/>
            <person name="Wang S."/>
            <person name="Wang H."/>
            <person name="Xu D."/>
            <person name="Wang A."/>
            <person name="Fan W."/>
        </authorList>
    </citation>
    <scope>NUCLEOTIDE SEQUENCE</scope>
    <source>
        <strain evidence="2">WSJ</strain>
        <tissue evidence="2">Leaf</tissue>
    </source>
</reference>
<feature type="transmembrane region" description="Helical" evidence="1">
    <location>
        <begin position="27"/>
        <end position="46"/>
    </location>
</feature>
<feature type="transmembrane region" description="Helical" evidence="1">
    <location>
        <begin position="132"/>
        <end position="150"/>
    </location>
</feature>
<keyword evidence="1" id="KW-1133">Transmembrane helix</keyword>
<feature type="transmembrane region" description="Helical" evidence="1">
    <location>
        <begin position="96"/>
        <end position="120"/>
    </location>
</feature>
<dbReference type="PANTHER" id="PTHR34967:SF4">
    <property type="entry name" value="POLYPYRIMIDINE TRACT-BINDING PROTEIN"/>
    <property type="match status" value="1"/>
</dbReference>
<dbReference type="PANTHER" id="PTHR34967">
    <property type="entry name" value="OS02G0257200 PROTEIN"/>
    <property type="match status" value="1"/>
</dbReference>
<proteinExistence type="predicted"/>
<sequence>MVKLASARESRMYGSRRSRMRAEYTNAGVYVFSTIVLLCGFVAQLSKEAKSGLVVLLIGLGLIVIVNVHDLFAHLAAINYRLRLIDLDSQLLFVEVAVPVLQAAGALLFFIAILLLLLQVDRGFGYHMIESHALNLLIAGTSLWVVGSIHNSCQIYEQADGNLQILQHTVQIPFLIASFLFLAGAILNFLQQLGHTHHGLKLLTYSWVWIGIIASLFLIIGGLTNVVKVVKMLQMEGLMKLEKLRGGAQELLIQEQEEAPFLNIIQQGQMRRPPRYLEEVQQALEIERTVESMLFILEIDVT</sequence>
<dbReference type="AlphaFoldDB" id="A0AAD8NIE3"/>
<evidence type="ECO:0000313" key="3">
    <source>
        <dbReference type="Proteomes" id="UP001229421"/>
    </source>
</evidence>
<evidence type="ECO:0000256" key="1">
    <source>
        <dbReference type="SAM" id="Phobius"/>
    </source>
</evidence>
<name>A0AAD8NIE3_TARER</name>
<dbReference type="EMBL" id="JAUHHV010000010">
    <property type="protein sequence ID" value="KAK1409098.1"/>
    <property type="molecule type" value="Genomic_DNA"/>
</dbReference>
<organism evidence="2 3">
    <name type="scientific">Tagetes erecta</name>
    <name type="common">African marigold</name>
    <dbReference type="NCBI Taxonomy" id="13708"/>
    <lineage>
        <taxon>Eukaryota</taxon>
        <taxon>Viridiplantae</taxon>
        <taxon>Streptophyta</taxon>
        <taxon>Embryophyta</taxon>
        <taxon>Tracheophyta</taxon>
        <taxon>Spermatophyta</taxon>
        <taxon>Magnoliopsida</taxon>
        <taxon>eudicotyledons</taxon>
        <taxon>Gunneridae</taxon>
        <taxon>Pentapetalae</taxon>
        <taxon>asterids</taxon>
        <taxon>campanulids</taxon>
        <taxon>Asterales</taxon>
        <taxon>Asteraceae</taxon>
        <taxon>Asteroideae</taxon>
        <taxon>Heliantheae alliance</taxon>
        <taxon>Tageteae</taxon>
        <taxon>Tagetes</taxon>
    </lineage>
</organism>
<accession>A0AAD8NIE3</accession>
<keyword evidence="1" id="KW-0472">Membrane</keyword>
<dbReference type="Proteomes" id="UP001229421">
    <property type="component" value="Unassembled WGS sequence"/>
</dbReference>
<keyword evidence="1" id="KW-0812">Transmembrane</keyword>
<feature type="transmembrane region" description="Helical" evidence="1">
    <location>
        <begin position="53"/>
        <end position="76"/>
    </location>
</feature>
<feature type="transmembrane region" description="Helical" evidence="1">
    <location>
        <begin position="170"/>
        <end position="190"/>
    </location>
</feature>
<feature type="transmembrane region" description="Helical" evidence="1">
    <location>
        <begin position="202"/>
        <end position="223"/>
    </location>
</feature>
<gene>
    <name evidence="2" type="ORF">QVD17_35623</name>
</gene>
<keyword evidence="3" id="KW-1185">Reference proteome</keyword>
<evidence type="ECO:0000313" key="2">
    <source>
        <dbReference type="EMBL" id="KAK1409098.1"/>
    </source>
</evidence>
<comment type="caution">
    <text evidence="2">The sequence shown here is derived from an EMBL/GenBank/DDBJ whole genome shotgun (WGS) entry which is preliminary data.</text>
</comment>